<evidence type="ECO:0000313" key="1">
    <source>
        <dbReference type="EMBL" id="QKF78226.1"/>
    </source>
</evidence>
<dbReference type="AlphaFoldDB" id="A0AAE7BHT5"/>
<name>A0AAE7BHT5_9BACT</name>
<dbReference type="Proteomes" id="UP000503313">
    <property type="component" value="Chromosome"/>
</dbReference>
<gene>
    <name evidence="1" type="ORF">ADFLV_2218</name>
</gene>
<accession>A0AAE7BHT5</accession>
<evidence type="ECO:0000313" key="2">
    <source>
        <dbReference type="Proteomes" id="UP000503313"/>
    </source>
</evidence>
<organism evidence="1 2">
    <name type="scientific">Arcobacter defluvii</name>
    <dbReference type="NCBI Taxonomy" id="873191"/>
    <lineage>
        <taxon>Bacteria</taxon>
        <taxon>Pseudomonadati</taxon>
        <taxon>Campylobacterota</taxon>
        <taxon>Epsilonproteobacteria</taxon>
        <taxon>Campylobacterales</taxon>
        <taxon>Arcobacteraceae</taxon>
        <taxon>Arcobacter</taxon>
    </lineage>
</organism>
<dbReference type="RefSeq" id="WP_129011252.1">
    <property type="nucleotide sequence ID" value="NZ_CP053835.1"/>
</dbReference>
<sequence length="253" mass="28838">MKKSISIILFFCSVLIADVWQSSNIQGTNIFSIKNEKNQVFEISCNKKQSSVLLKDSIGKINPTNVYAIMSIDNVRRTFASPLNVKNIDDISNWNEILKYLQTADRFYVASSIGGFYFEPTNSTSELNNLLTICTQFISNSKNNSSKKNNLPLIKPENPMEIYVKTSKTPKNALFEINSLDANLTINNVIVNGGNCETDLMPIIRKNRIINKVPKYPLELDKFDSLEVMAWECKRILEIQIETNYGSYFYTLN</sequence>
<reference evidence="1 2" key="1">
    <citation type="submission" date="2020-05" db="EMBL/GenBank/DDBJ databases">
        <title>Complete genome sequencing of Campylobacter and Arcobacter type strains.</title>
        <authorList>
            <person name="Miller W.G."/>
            <person name="Yee E."/>
        </authorList>
    </citation>
    <scope>NUCLEOTIDE SEQUENCE [LARGE SCALE GENOMIC DNA]</scope>
    <source>
        <strain evidence="1 2">LMG 25694</strain>
    </source>
</reference>
<dbReference type="EMBL" id="CP053835">
    <property type="protein sequence ID" value="QKF78226.1"/>
    <property type="molecule type" value="Genomic_DNA"/>
</dbReference>
<dbReference type="KEGG" id="adz:ADFLV_2218"/>
<keyword evidence="2" id="KW-1185">Reference proteome</keyword>
<protein>
    <submittedName>
        <fullName evidence="1">Uncharacterized protein</fullName>
    </submittedName>
</protein>
<proteinExistence type="predicted"/>